<feature type="compositionally biased region" description="Polar residues" evidence="1">
    <location>
        <begin position="14"/>
        <end position="53"/>
    </location>
</feature>
<dbReference type="AlphaFoldDB" id="A0A4W5MTD5"/>
<evidence type="ECO:0000259" key="2">
    <source>
        <dbReference type="Pfam" id="PF24235"/>
    </source>
</evidence>
<proteinExistence type="predicted"/>
<evidence type="ECO:0000313" key="4">
    <source>
        <dbReference type="Proteomes" id="UP000314982"/>
    </source>
</evidence>
<reference evidence="4" key="1">
    <citation type="submission" date="2018-06" db="EMBL/GenBank/DDBJ databases">
        <title>Genome assembly of Danube salmon.</title>
        <authorList>
            <person name="Macqueen D.J."/>
            <person name="Gundappa M.K."/>
        </authorList>
    </citation>
    <scope>NUCLEOTIDE SEQUENCE [LARGE SCALE GENOMIC DNA]</scope>
</reference>
<sequence length="151" mass="16005">MLRKSSDTGGGGENNTKQNRSGAAQGLSCLSNPHTGSPSAGSTKTWDMGLSSRTTNPLGSMGLGFTVVGAPGVDPDYVMQLLNDVRRFADMLLSLKETFHAKESHDGLPQRVQERLGELLRVLKSVMGQHQTLNSVDVLRAAGTVIAKVKG</sequence>
<feature type="region of interest" description="Disordered" evidence="1">
    <location>
        <begin position="1"/>
        <end position="53"/>
    </location>
</feature>
<name>A0A4W5MTD5_9TELE</name>
<feature type="domain" description="Rho GTPase-activating protein 29/45 N-terminal" evidence="2">
    <location>
        <begin position="78"/>
        <end position="151"/>
    </location>
</feature>
<dbReference type="GeneTree" id="ENSGT00950000183110"/>
<dbReference type="Proteomes" id="UP000314982">
    <property type="component" value="Unassembled WGS sequence"/>
</dbReference>
<accession>A0A4W5MTD5</accession>
<keyword evidence="4" id="KW-1185">Reference proteome</keyword>
<organism evidence="3 4">
    <name type="scientific">Hucho hucho</name>
    <name type="common">huchen</name>
    <dbReference type="NCBI Taxonomy" id="62062"/>
    <lineage>
        <taxon>Eukaryota</taxon>
        <taxon>Metazoa</taxon>
        <taxon>Chordata</taxon>
        <taxon>Craniata</taxon>
        <taxon>Vertebrata</taxon>
        <taxon>Euteleostomi</taxon>
        <taxon>Actinopterygii</taxon>
        <taxon>Neopterygii</taxon>
        <taxon>Teleostei</taxon>
        <taxon>Protacanthopterygii</taxon>
        <taxon>Salmoniformes</taxon>
        <taxon>Salmonidae</taxon>
        <taxon>Salmoninae</taxon>
        <taxon>Hucho</taxon>
    </lineage>
</organism>
<evidence type="ECO:0000313" key="3">
    <source>
        <dbReference type="Ensembl" id="ENSHHUP00000040680.1"/>
    </source>
</evidence>
<dbReference type="InterPro" id="IPR057028">
    <property type="entry name" value="RHG29_45_N"/>
</dbReference>
<reference evidence="3" key="3">
    <citation type="submission" date="2025-09" db="UniProtKB">
        <authorList>
            <consortium name="Ensembl"/>
        </authorList>
    </citation>
    <scope>IDENTIFICATION</scope>
</reference>
<dbReference type="STRING" id="62062.ENSHHUP00000040680"/>
<protein>
    <recommendedName>
        <fullName evidence="2">Rho GTPase-activating protein 29/45 N-terminal domain-containing protein</fullName>
    </recommendedName>
</protein>
<evidence type="ECO:0000256" key="1">
    <source>
        <dbReference type="SAM" id="MobiDB-lite"/>
    </source>
</evidence>
<reference evidence="3" key="2">
    <citation type="submission" date="2025-08" db="UniProtKB">
        <authorList>
            <consortium name="Ensembl"/>
        </authorList>
    </citation>
    <scope>IDENTIFICATION</scope>
</reference>
<dbReference type="Pfam" id="PF24235">
    <property type="entry name" value="RHG29_45_N"/>
    <property type="match status" value="1"/>
</dbReference>
<dbReference type="Ensembl" id="ENSHHUT00000042254.1">
    <property type="protein sequence ID" value="ENSHHUP00000040680.1"/>
    <property type="gene ID" value="ENSHHUG00000025149.1"/>
</dbReference>